<dbReference type="PANTHER" id="PTHR11709">
    <property type="entry name" value="MULTI-COPPER OXIDASE"/>
    <property type="match status" value="1"/>
</dbReference>
<feature type="binding site" description="type 1 copper site" evidence="12">
    <location>
        <position position="789"/>
    </location>
    <ligand>
        <name>Cu cation</name>
        <dbReference type="ChEBI" id="CHEBI:23378"/>
        <label>1</label>
    </ligand>
</feature>
<comment type="subunit">
    <text evidence="4">Homotrimer.</text>
</comment>
<evidence type="ECO:0000256" key="9">
    <source>
        <dbReference type="ARBA" id="ARBA00023002"/>
    </source>
</evidence>
<dbReference type="GO" id="GO:0005507">
    <property type="term" value="F:copper ion binding"/>
    <property type="evidence" value="ECO:0007669"/>
    <property type="project" value="InterPro"/>
</dbReference>
<feature type="binding site" description="type 1 copper site" evidence="12">
    <location>
        <position position="929"/>
    </location>
    <ligand>
        <name>Cu cation</name>
        <dbReference type="ChEBI" id="CHEBI:23378"/>
        <label>1</label>
    </ligand>
</feature>
<feature type="transmembrane region" description="Helical" evidence="14">
    <location>
        <begin position="321"/>
        <end position="342"/>
    </location>
</feature>
<comment type="cofactor">
    <cofactor evidence="1 12">
        <name>Cu(+)</name>
        <dbReference type="ChEBI" id="CHEBI:49552"/>
    </cofactor>
</comment>
<proteinExistence type="inferred from homology"/>
<keyword evidence="9" id="KW-0560">Oxidoreductase</keyword>
<dbReference type="InterPro" id="IPR045087">
    <property type="entry name" value="Cu-oxidase_fam"/>
</dbReference>
<feature type="binding site" description="type 1 copper site" evidence="12">
    <location>
        <position position="736"/>
    </location>
    <ligand>
        <name>Cu cation</name>
        <dbReference type="ChEBI" id="CHEBI:23378"/>
        <label>1</label>
    </ligand>
</feature>
<evidence type="ECO:0000256" key="14">
    <source>
        <dbReference type="SAM" id="Phobius"/>
    </source>
</evidence>
<feature type="transmembrane region" description="Helical" evidence="14">
    <location>
        <begin position="42"/>
        <end position="59"/>
    </location>
</feature>
<feature type="region of interest" description="Disordered" evidence="13">
    <location>
        <begin position="628"/>
        <end position="666"/>
    </location>
</feature>
<keyword evidence="14" id="KW-1133">Transmembrane helix</keyword>
<feature type="compositionally biased region" description="Gly residues" evidence="13">
    <location>
        <begin position="629"/>
        <end position="641"/>
    </location>
</feature>
<evidence type="ECO:0000313" key="16">
    <source>
        <dbReference type="EMBL" id="CAQ04187.1"/>
    </source>
</evidence>
<dbReference type="EMBL" id="AM942444">
    <property type="protein sequence ID" value="CAQ04187.1"/>
    <property type="molecule type" value="Genomic_DNA"/>
</dbReference>
<feature type="binding site" description="type 1 copper site" evidence="12">
    <location>
        <position position="741"/>
    </location>
    <ligand>
        <name>Cu cation</name>
        <dbReference type="ChEBI" id="CHEBI:23378"/>
        <label>1</label>
    </ligand>
</feature>
<dbReference type="EC" id="1.7.2.1" evidence="5"/>
<evidence type="ECO:0000256" key="6">
    <source>
        <dbReference type="ARBA" id="ARBA00017290"/>
    </source>
</evidence>
<feature type="compositionally biased region" description="Basic and acidic residues" evidence="13">
    <location>
        <begin position="458"/>
        <end position="469"/>
    </location>
</feature>
<dbReference type="Gene3D" id="2.60.40.420">
    <property type="entry name" value="Cupredoxins - blue copper proteins"/>
    <property type="match status" value="3"/>
</dbReference>
<evidence type="ECO:0000256" key="4">
    <source>
        <dbReference type="ARBA" id="ARBA00011233"/>
    </source>
</evidence>
<dbReference type="Pfam" id="PF07732">
    <property type="entry name" value="Cu-oxidase_3"/>
    <property type="match status" value="1"/>
</dbReference>
<dbReference type="eggNOG" id="COG3794">
    <property type="taxonomic scope" value="Bacteria"/>
</dbReference>
<evidence type="ECO:0000256" key="2">
    <source>
        <dbReference type="ARBA" id="ARBA00001973"/>
    </source>
</evidence>
<keyword evidence="17" id="KW-1185">Reference proteome</keyword>
<keyword evidence="14" id="KW-0472">Membrane</keyword>
<evidence type="ECO:0000256" key="7">
    <source>
        <dbReference type="ARBA" id="ARBA00022723"/>
    </source>
</evidence>
<dbReference type="STRING" id="504474.cu0227"/>
<keyword evidence="8" id="KW-0677">Repeat</keyword>
<evidence type="ECO:0000259" key="15">
    <source>
        <dbReference type="Pfam" id="PF07732"/>
    </source>
</evidence>
<feature type="transmembrane region" description="Helical" evidence="14">
    <location>
        <begin position="498"/>
        <end position="518"/>
    </location>
</feature>
<feature type="binding site" description="type 1 copper site" evidence="12">
    <location>
        <position position="775"/>
    </location>
    <ligand>
        <name>Cu cation</name>
        <dbReference type="ChEBI" id="CHEBI:23378"/>
        <label>1</label>
    </ligand>
</feature>
<dbReference type="SUPFAM" id="SSF49503">
    <property type="entry name" value="Cupredoxins"/>
    <property type="match status" value="3"/>
</dbReference>
<dbReference type="KEGG" id="cur:cu0227"/>
<feature type="transmembrane region" description="Helical" evidence="14">
    <location>
        <begin position="65"/>
        <end position="83"/>
    </location>
</feature>
<dbReference type="AlphaFoldDB" id="B1VEJ8"/>
<feature type="region of interest" description="Disordered" evidence="13">
    <location>
        <begin position="458"/>
        <end position="486"/>
    </location>
</feature>
<dbReference type="Proteomes" id="UP000001727">
    <property type="component" value="Chromosome"/>
</dbReference>
<keyword evidence="10 12" id="KW-0186">Copper</keyword>
<feature type="domain" description="Plastocyanin-like" evidence="15">
    <location>
        <begin position="700"/>
        <end position="799"/>
    </location>
</feature>
<evidence type="ECO:0000256" key="8">
    <source>
        <dbReference type="ARBA" id="ARBA00022737"/>
    </source>
</evidence>
<evidence type="ECO:0000256" key="13">
    <source>
        <dbReference type="SAM" id="MobiDB-lite"/>
    </source>
</evidence>
<evidence type="ECO:0000256" key="1">
    <source>
        <dbReference type="ARBA" id="ARBA00001960"/>
    </source>
</evidence>
<dbReference type="InterPro" id="IPR008972">
    <property type="entry name" value="Cupredoxin"/>
</dbReference>
<feature type="binding site" description="type 1 copper site" evidence="12">
    <location>
        <position position="776"/>
    </location>
    <ligand>
        <name>Cu cation</name>
        <dbReference type="ChEBI" id="CHEBI:23378"/>
        <label>1</label>
    </ligand>
</feature>
<feature type="transmembrane region" description="Helical" evidence="14">
    <location>
        <begin position="104"/>
        <end position="123"/>
    </location>
</feature>
<feature type="transmembrane region" description="Helical" evidence="14">
    <location>
        <begin position="354"/>
        <end position="378"/>
    </location>
</feature>
<dbReference type="CDD" id="cd04208">
    <property type="entry name" value="CuRO_2_CuNIR"/>
    <property type="match status" value="1"/>
</dbReference>
<dbReference type="HOGENOM" id="CLU_012480_0_0_11"/>
<evidence type="ECO:0000313" key="17">
    <source>
        <dbReference type="Proteomes" id="UP000001727"/>
    </source>
</evidence>
<comment type="catalytic activity">
    <reaction evidence="11">
        <text>nitric oxide + Fe(III)-[cytochrome c] + H2O = Fe(II)-[cytochrome c] + nitrite + 2 H(+)</text>
        <dbReference type="Rhea" id="RHEA:15233"/>
        <dbReference type="Rhea" id="RHEA-COMP:10350"/>
        <dbReference type="Rhea" id="RHEA-COMP:14399"/>
        <dbReference type="ChEBI" id="CHEBI:15377"/>
        <dbReference type="ChEBI" id="CHEBI:15378"/>
        <dbReference type="ChEBI" id="CHEBI:16301"/>
        <dbReference type="ChEBI" id="CHEBI:16480"/>
        <dbReference type="ChEBI" id="CHEBI:29033"/>
        <dbReference type="ChEBI" id="CHEBI:29034"/>
        <dbReference type="EC" id="1.7.2.1"/>
    </reaction>
</comment>
<keyword evidence="7 12" id="KW-0479">Metal-binding</keyword>
<accession>B1VEJ8</accession>
<protein>
    <recommendedName>
        <fullName evidence="6">Copper-containing nitrite reductase</fullName>
        <ecNumber evidence="5">1.7.2.1</ecNumber>
    </recommendedName>
</protein>
<feature type="transmembrane region" description="Helical" evidence="14">
    <location>
        <begin position="286"/>
        <end position="309"/>
    </location>
</feature>
<evidence type="ECO:0000256" key="12">
    <source>
        <dbReference type="PIRSR" id="PIRSR601287-1"/>
    </source>
</evidence>
<dbReference type="eggNOG" id="COG2132">
    <property type="taxonomic scope" value="Bacteria"/>
</dbReference>
<dbReference type="CDD" id="cd11020">
    <property type="entry name" value="CuRO_1_CuNIR"/>
    <property type="match status" value="1"/>
</dbReference>
<comment type="similarity">
    <text evidence="3">Belongs to the multicopper oxidase family.</text>
</comment>
<feature type="binding site" description="type 1 copper site" evidence="12">
    <location>
        <position position="784"/>
    </location>
    <ligand>
        <name>Cu cation</name>
        <dbReference type="ChEBI" id="CHEBI:23378"/>
        <label>1</label>
    </ligand>
</feature>
<dbReference type="PRINTS" id="PR00695">
    <property type="entry name" value="CUNO2RDTASE"/>
</dbReference>
<evidence type="ECO:0000256" key="11">
    <source>
        <dbReference type="ARBA" id="ARBA00049340"/>
    </source>
</evidence>
<sequence length="945" mass="99932">MTPVGTEYRRVARLSRLKSMAKDRTAFHSGRQSWHRRAGRPVNIWLSLLLVAGLVHPALPEYRWVLIHLLTLGAVTNSIVVWSQRFTEQLLDQRCPDSARPRQLRRIWVLNAGIALTMIGQLGKGAEDAFDAALTIAHSITVVGAAVVGLSLSSHALSLLRQAQRARASMERTRPLVAVSAYILAALFLPIGAIAGALLAVGMPSPWQERLLLAHTAVNVLGFLGFAASASLTFLAPQLQGALGSGKRHDGHPGLDDGAGRLWFVIVLQGIGVLTIGGGALVDQRFVVLGGLVAYVAAWVTLLTAYAPALLRGIFSGDAPVFAGTAMVAAPMWLIGGLLWLAGQIASGTPASEVTLPTLALTVGFAAQLLLGVMSYLLSSTIGGPRPAVNAGLRALDWAGPFRTVLLNLGLAVWLLPISSWLKVAVSVLTLLPLALVVPLIPRAVKAQGARLAAFARERQQRAADHPENEGAEQPDEATAGVSHTRENLVASTRRGGVAEVAAAIATIALVLASGAALGGSGSATNPTADSQVVPTGNTVRVEVSAKDMAFHPSSVTVAPGDKLELVLTNDDKQDHDLKLANGAETGRVSPGETRVLDAGVISADVEGWCTIAGHRMQGMIFMVHTSGDGNGAQTPGGGTRSGNTADAAGSGNTGEEVPNTPLDPTWIRDPELAPASANRTHRITIDVQQVQGTPHEGGDIRGWWTFNGKPMGPTLRGKVGDTFEIVLKNSGTMNHSIDFHAGIISPDEPMRDIAPGEQLTYRFTAGNAGIWMYHCATMPMSLHVAAGMFGAVIIDPPNLDPVDKEFLLVQSEVYGLVSDSEQPVDEELLQAAQPSAVVFNGLENQYVQSPLRLEPGQRARFWLLNAGPNIAESFHIVGTQFPVMYKEGAYTVRNEPSGAGQALDLQPAQGGFVEAEFPEAGTYPFVNHRFVDAERGAMGHVVVK</sequence>
<feature type="transmembrane region" description="Helical" evidence="14">
    <location>
        <begin position="135"/>
        <end position="160"/>
    </location>
</feature>
<dbReference type="InterPro" id="IPR011707">
    <property type="entry name" value="Cu-oxidase-like_N"/>
</dbReference>
<reference evidence="16 17" key="1">
    <citation type="journal article" date="2008" name="J. Biotechnol.">
        <title>The lifestyle of Corynebacterium urealyticum derived from its complete genome sequence established by pyrosequencing.</title>
        <authorList>
            <person name="Tauch A."/>
            <person name="Trost E."/>
            <person name="Tilker A."/>
            <person name="Ludewig U."/>
            <person name="Schneiker S."/>
            <person name="Goesmann A."/>
            <person name="Arnold W."/>
            <person name="Bekel T."/>
            <person name="Brinkrolf K."/>
            <person name="Brune I."/>
            <person name="Goetker S."/>
            <person name="Kalinowski J."/>
            <person name="Kamp P.-B."/>
            <person name="Lobo F.P."/>
            <person name="Viehoever P."/>
            <person name="Weisshaar B."/>
            <person name="Soriano F."/>
            <person name="Droege M."/>
            <person name="Puehler A."/>
        </authorList>
    </citation>
    <scope>NUCLEOTIDE SEQUENCE [LARGE SCALE GENOMIC DNA]</scope>
    <source>
        <strain evidence="17">ATCC 43042 / DSM 7109</strain>
    </source>
</reference>
<dbReference type="InterPro" id="IPR001287">
    <property type="entry name" value="NO2-reductase_Cu"/>
</dbReference>
<name>B1VEJ8_CORU7</name>
<feature type="transmembrane region" description="Helical" evidence="14">
    <location>
        <begin position="258"/>
        <end position="280"/>
    </location>
</feature>
<feature type="transmembrane region" description="Helical" evidence="14">
    <location>
        <begin position="422"/>
        <end position="441"/>
    </location>
</feature>
<evidence type="ECO:0000256" key="3">
    <source>
        <dbReference type="ARBA" id="ARBA00010609"/>
    </source>
</evidence>
<organism evidence="16 17">
    <name type="scientific">Corynebacterium urealyticum (strain ATCC 43042 / DSM 7109)</name>
    <dbReference type="NCBI Taxonomy" id="504474"/>
    <lineage>
        <taxon>Bacteria</taxon>
        <taxon>Bacillati</taxon>
        <taxon>Actinomycetota</taxon>
        <taxon>Actinomycetes</taxon>
        <taxon>Mycobacteriales</taxon>
        <taxon>Corynebacteriaceae</taxon>
        <taxon>Corynebacterium</taxon>
    </lineage>
</organism>
<dbReference type="PANTHER" id="PTHR11709:SF394">
    <property type="entry name" value="FI03373P-RELATED"/>
    <property type="match status" value="1"/>
</dbReference>
<dbReference type="GO" id="GO:0050421">
    <property type="term" value="F:nitrite reductase (NO-forming) activity"/>
    <property type="evidence" value="ECO:0007669"/>
    <property type="project" value="UniProtKB-EC"/>
</dbReference>
<gene>
    <name evidence="16" type="ordered locus">cu0227</name>
</gene>
<comment type="cofactor">
    <cofactor evidence="2 12">
        <name>Cu(2+)</name>
        <dbReference type="ChEBI" id="CHEBI:29036"/>
    </cofactor>
</comment>
<feature type="transmembrane region" description="Helical" evidence="14">
    <location>
        <begin position="181"/>
        <end position="201"/>
    </location>
</feature>
<keyword evidence="14" id="KW-0812">Transmembrane</keyword>
<evidence type="ECO:0000256" key="5">
    <source>
        <dbReference type="ARBA" id="ARBA00011882"/>
    </source>
</evidence>
<evidence type="ECO:0000256" key="10">
    <source>
        <dbReference type="ARBA" id="ARBA00023008"/>
    </source>
</evidence>